<gene>
    <name evidence="1" type="ORF">A0H81_14788</name>
</gene>
<comment type="caution">
    <text evidence="1">The sequence shown here is derived from an EMBL/GenBank/DDBJ whole genome shotgun (WGS) entry which is preliminary data.</text>
</comment>
<dbReference type="InterPro" id="IPR036412">
    <property type="entry name" value="HAD-like_sf"/>
</dbReference>
<dbReference type="Proteomes" id="UP000092993">
    <property type="component" value="Unassembled WGS sequence"/>
</dbReference>
<dbReference type="OMA" id="VAREPFF"/>
<proteinExistence type="predicted"/>
<organism evidence="1 2">
    <name type="scientific">Grifola frondosa</name>
    <name type="common">Maitake</name>
    <name type="synonym">Polyporus frondosus</name>
    <dbReference type="NCBI Taxonomy" id="5627"/>
    <lineage>
        <taxon>Eukaryota</taxon>
        <taxon>Fungi</taxon>
        <taxon>Dikarya</taxon>
        <taxon>Basidiomycota</taxon>
        <taxon>Agaricomycotina</taxon>
        <taxon>Agaricomycetes</taxon>
        <taxon>Polyporales</taxon>
        <taxon>Grifolaceae</taxon>
        <taxon>Grifola</taxon>
    </lineage>
</organism>
<dbReference type="AlphaFoldDB" id="A0A1C7LKT8"/>
<accession>A0A1C7LKT8</accession>
<evidence type="ECO:0000313" key="1">
    <source>
        <dbReference type="EMBL" id="OBZ65270.1"/>
    </source>
</evidence>
<dbReference type="SUPFAM" id="SSF56784">
    <property type="entry name" value="HAD-like"/>
    <property type="match status" value="1"/>
</dbReference>
<protein>
    <submittedName>
        <fullName evidence="1">Uncharacterized protein</fullName>
    </submittedName>
</protein>
<dbReference type="OrthoDB" id="2689908at2759"/>
<dbReference type="InterPro" id="IPR023214">
    <property type="entry name" value="HAD_sf"/>
</dbReference>
<keyword evidence="2" id="KW-1185">Reference proteome</keyword>
<dbReference type="Gene3D" id="3.40.50.1000">
    <property type="entry name" value="HAD superfamily/HAD-like"/>
    <property type="match status" value="1"/>
</dbReference>
<name>A0A1C7LKT8_GRIFR</name>
<dbReference type="EMBL" id="LUGG01000047">
    <property type="protein sequence ID" value="OBZ65270.1"/>
    <property type="molecule type" value="Genomic_DNA"/>
</dbReference>
<evidence type="ECO:0000313" key="2">
    <source>
        <dbReference type="Proteomes" id="UP000092993"/>
    </source>
</evidence>
<sequence length="547" mass="61350">MSNPFIVVCLVASQSARWTSWHGIQASERFIPTRPFLALPLALKDVGTNYDPTYDPYQYLFVVSPQKSIGISEGFYLPLTSSKSPGGEGNNLIVNPPFPLSFGWPLYLHSAPFIRDNKFDLRPVGDPTDVQYRLDESSFRLFCDTVKSSLQKRRELLIQGKASRRISGGDEKVQQDWDSWSGSSDKETLHDPGAFAFERVPFAELSLPLEPPTIYTELRLFRQMTNDFSWAGITPTISWAEAALETVAREPFFDIPLVRHQPLSTSDLPYFSGDLLETANALHSMRIPYDGDPPPKDVVVDEFAWDDEPTPTFPLPSKTQPPIPFGDVRFVVFDLFGTLLDREHVVRDVLQSLVIPEAHKITSDELYQLYIDYESHRSLEHPSSTFDLIRGCDHRAPTDLSATSIPKCQPRYRGLCDRGLKLLCISPVDATASEEIRSILPRDVTIVPTTYISSSLHCPTPSLYSELLNYCGSVMPGIQADQVLLVTTARYRTLEPATAAQIPVALLHCSHCAEADIQWRYVQTAAISLDDLKSLRGMLIPALRDDQ</sequence>
<dbReference type="Gene3D" id="1.10.150.750">
    <property type="match status" value="1"/>
</dbReference>
<reference evidence="1 2" key="1">
    <citation type="submission" date="2016-03" db="EMBL/GenBank/DDBJ databases">
        <title>Whole genome sequencing of Grifola frondosa 9006-11.</title>
        <authorList>
            <person name="Min B."/>
            <person name="Park H."/>
            <person name="Kim J.-G."/>
            <person name="Cho H."/>
            <person name="Oh Y.-L."/>
            <person name="Kong W.-S."/>
            <person name="Choi I.-G."/>
        </authorList>
    </citation>
    <scope>NUCLEOTIDE SEQUENCE [LARGE SCALE GENOMIC DNA]</scope>
    <source>
        <strain evidence="1 2">9006-11</strain>
    </source>
</reference>